<gene>
    <name evidence="3" type="ORF">TVG1250055</name>
</gene>
<name>Q979E3_THEVO</name>
<dbReference type="PANTHER" id="PTHR48080">
    <property type="entry name" value="D-GALACTONATE DEHYDRATASE-RELATED"/>
    <property type="match status" value="1"/>
</dbReference>
<dbReference type="InterPro" id="IPR034593">
    <property type="entry name" value="DgoD-like"/>
</dbReference>
<dbReference type="EMBL" id="BA000011">
    <property type="protein sequence ID" value="BAB60360.1"/>
    <property type="molecule type" value="Genomic_DNA"/>
</dbReference>
<proteinExistence type="predicted"/>
<feature type="domain" description="Mandelate racemase/muconate lactonizing enzyme C-terminal" evidence="2">
    <location>
        <begin position="135"/>
        <end position="241"/>
    </location>
</feature>
<dbReference type="GO" id="GO:0016829">
    <property type="term" value="F:lyase activity"/>
    <property type="evidence" value="ECO:0007669"/>
    <property type="project" value="UniProtKB-KW"/>
</dbReference>
<dbReference type="InterPro" id="IPR029065">
    <property type="entry name" value="Enolase_C-like"/>
</dbReference>
<dbReference type="InterPro" id="IPR013341">
    <property type="entry name" value="Mandelate_racemase_N_dom"/>
</dbReference>
<dbReference type="Gene3D" id="3.20.20.120">
    <property type="entry name" value="Enolase-like C-terminal domain"/>
    <property type="match status" value="1"/>
</dbReference>
<dbReference type="Proteomes" id="UP000001017">
    <property type="component" value="Chromosome"/>
</dbReference>
<reference evidence="3 4" key="1">
    <citation type="journal article" date="1999" name="Proc. Jpn. Acad.">
        <title>Determination of the complete genomic DNA sequence of Thermoplasma volvanium GSS1.</title>
        <authorList>
            <person name="Kawashima T."/>
            <person name="Yamamoto Y."/>
            <person name="Aramaki H."/>
            <person name="Nunoshiba T."/>
            <person name="Kawamoto T."/>
            <person name="Watanabe K."/>
            <person name="Yamazaki M."/>
            <person name="Kanehori K."/>
            <person name="Amano N."/>
            <person name="Ohya Y."/>
            <person name="Makino K."/>
            <person name="Suzuki M."/>
        </authorList>
    </citation>
    <scope>NUCLEOTIDE SEQUENCE [LARGE SCALE GENOMIC DNA]</scope>
    <source>
        <strain evidence="4">ATCC 51530 / DSM 4299 / JCM 9571 / NBRC 15438 / GSS1</strain>
    </source>
</reference>
<dbReference type="AlphaFoldDB" id="Q979E3"/>
<dbReference type="InterPro" id="IPR013342">
    <property type="entry name" value="Mandelate_racemase_C"/>
</dbReference>
<dbReference type="KEGG" id="tvo:TVG1250055"/>
<evidence type="ECO:0000259" key="2">
    <source>
        <dbReference type="SMART" id="SM00922"/>
    </source>
</evidence>
<dbReference type="PhylomeDB" id="Q979E3"/>
<dbReference type="SMART" id="SM00922">
    <property type="entry name" value="MR_MLE"/>
    <property type="match status" value="1"/>
</dbReference>
<dbReference type="Pfam" id="PF13378">
    <property type="entry name" value="MR_MLE_C"/>
    <property type="match status" value="1"/>
</dbReference>
<reference evidence="3 4" key="2">
    <citation type="journal article" date="2000" name="Proc. Natl. Acad. Sci. U.S.A.">
        <title>Archaeal adaptation to higher temperatures revealed by genomic sequence of Thermoplasma volcanium.</title>
        <authorList>
            <person name="Kawashima T."/>
            <person name="Amano N."/>
            <person name="Koike H."/>
            <person name="Makino S."/>
            <person name="Higuchi S."/>
            <person name="Kawashima-Ohya Y."/>
            <person name="Watanabe K."/>
            <person name="Yamazaki M."/>
            <person name="Kanehori K."/>
            <person name="Kawamoto T."/>
            <person name="Nunoshiba T."/>
            <person name="Yamamoto Y."/>
            <person name="Aramaki H."/>
            <person name="Makino K."/>
            <person name="Suzuki M."/>
        </authorList>
    </citation>
    <scope>NUCLEOTIDE SEQUENCE [LARGE SCALE GENOMIC DNA]</scope>
    <source>
        <strain evidence="4">ATCC 51530 / DSM 4299 / JCM 9571 / NBRC 15438 / GSS1</strain>
    </source>
</reference>
<dbReference type="SUPFAM" id="SSF54826">
    <property type="entry name" value="Enolase N-terminal domain-like"/>
    <property type="match status" value="1"/>
</dbReference>
<dbReference type="SFLD" id="SFLDG00179">
    <property type="entry name" value="mandelate_racemase"/>
    <property type="match status" value="1"/>
</dbReference>
<dbReference type="CDD" id="cd03316">
    <property type="entry name" value="MR_like"/>
    <property type="match status" value="1"/>
</dbReference>
<evidence type="ECO:0000313" key="3">
    <source>
        <dbReference type="EMBL" id="BAB60360.1"/>
    </source>
</evidence>
<dbReference type="eggNOG" id="arCOG01168">
    <property type="taxonomic scope" value="Archaea"/>
</dbReference>
<dbReference type="InterPro" id="IPR029017">
    <property type="entry name" value="Enolase-like_N"/>
</dbReference>
<dbReference type="Gene3D" id="3.30.390.10">
    <property type="entry name" value="Enolase-like, N-terminal domain"/>
    <property type="match status" value="1"/>
</dbReference>
<keyword evidence="4" id="KW-1185">Reference proteome</keyword>
<dbReference type="GeneID" id="1441334"/>
<dbReference type="RefSeq" id="WP_010917452.1">
    <property type="nucleotide sequence ID" value="NC_002689.2"/>
</dbReference>
<dbReference type="OrthoDB" id="42605at2157"/>
<dbReference type="InterPro" id="IPR036849">
    <property type="entry name" value="Enolase-like_C_sf"/>
</dbReference>
<dbReference type="SUPFAM" id="SSF51604">
    <property type="entry name" value="Enolase C-terminal domain-like"/>
    <property type="match status" value="1"/>
</dbReference>
<evidence type="ECO:0000256" key="1">
    <source>
        <dbReference type="ARBA" id="ARBA00023239"/>
    </source>
</evidence>
<protein>
    <submittedName>
        <fullName evidence="3">2-dehydro-3-deoxyphosphogalactonate aldolase</fullName>
    </submittedName>
</protein>
<sequence>MYEEKITDIRTYIVRNPWKKWVFLELITNDGTVGTGEATVYNGQFSLKERIRDLGDLITGANPFEIDKFVTNWMLRTFNRSKDLISISLMSGIETALWDIMGKHFGCPVYTFLGGKFRDRIKVYANGWYTSADTIDDWKKLASGVVSRGYRALKFDPFGAGSGFLDDNEWNRARDIIESVHDAVGKNVELLIEGHGRFNRSTALKIAKYLEGFENIGWFEEPVIPEDIEGMAMIARSTSIPIAAGERYVTRFDFIKPFELGAIHIAQPDVINTGGLFEAKKIASMAEAYNIAIAPHQAEGPVNTFITMQFDATLPNLKIQEMFDEYAYPEWTWDIVDSKPEIISGYEKVEQRPGIGISLKDRVKDYLADETNKDFNLFSEGWEKRGFT</sequence>
<keyword evidence="1" id="KW-0456">Lyase</keyword>
<dbReference type="HOGENOM" id="CLU_030273_3_2_2"/>
<organism evidence="3 4">
    <name type="scientific">Thermoplasma volcanium (strain ATCC 51530 / DSM 4299 / JCM 9571 / NBRC 15438 / GSS1)</name>
    <dbReference type="NCBI Taxonomy" id="273116"/>
    <lineage>
        <taxon>Archaea</taxon>
        <taxon>Methanobacteriati</taxon>
        <taxon>Thermoplasmatota</taxon>
        <taxon>Thermoplasmata</taxon>
        <taxon>Thermoplasmatales</taxon>
        <taxon>Thermoplasmataceae</taxon>
        <taxon>Thermoplasma</taxon>
    </lineage>
</organism>
<dbReference type="PaxDb" id="273116-14325456"/>
<evidence type="ECO:0000313" key="4">
    <source>
        <dbReference type="Proteomes" id="UP000001017"/>
    </source>
</evidence>
<dbReference type="PANTHER" id="PTHR48080:SF2">
    <property type="entry name" value="D-GALACTONATE DEHYDRATASE"/>
    <property type="match status" value="1"/>
</dbReference>
<dbReference type="SFLD" id="SFLDS00001">
    <property type="entry name" value="Enolase"/>
    <property type="match status" value="1"/>
</dbReference>
<dbReference type="STRING" id="273116.gene:9382023"/>
<dbReference type="Pfam" id="PF02746">
    <property type="entry name" value="MR_MLE_N"/>
    <property type="match status" value="1"/>
</dbReference>
<accession>Q979E3</accession>